<dbReference type="EMBL" id="JAWZYT010001492">
    <property type="protein sequence ID" value="KAK4311676.1"/>
    <property type="molecule type" value="Genomic_DNA"/>
</dbReference>
<reference evidence="2" key="1">
    <citation type="submission" date="2023-11" db="EMBL/GenBank/DDBJ databases">
        <title>Genome assemblies of two species of porcelain crab, Petrolisthes cinctipes and Petrolisthes manimaculis (Anomura: Porcellanidae).</title>
        <authorList>
            <person name="Angst P."/>
        </authorList>
    </citation>
    <scope>NUCLEOTIDE SEQUENCE</scope>
    <source>
        <strain evidence="2">PB745_02</strain>
        <tissue evidence="2">Gill</tissue>
    </source>
</reference>
<feature type="compositionally biased region" description="Basic and acidic residues" evidence="1">
    <location>
        <begin position="31"/>
        <end position="43"/>
    </location>
</feature>
<evidence type="ECO:0000313" key="3">
    <source>
        <dbReference type="Proteomes" id="UP001292094"/>
    </source>
</evidence>
<sequence length="102" mass="11459">MLETFSNLLAIGAHLANHFPEFPALSTEIRLEPPTRRRDETRENGIGQRSRVAVSVTNKDAVDTRHEGSTIDAGNRARFLVCLWKTVDFISGIPAHHHLLNF</sequence>
<comment type="caution">
    <text evidence="2">The sequence shown here is derived from an EMBL/GenBank/DDBJ whole genome shotgun (WGS) entry which is preliminary data.</text>
</comment>
<accession>A0AAE1U8D0</accession>
<dbReference type="AlphaFoldDB" id="A0AAE1U8D0"/>
<dbReference type="Proteomes" id="UP001292094">
    <property type="component" value="Unassembled WGS sequence"/>
</dbReference>
<proteinExistence type="predicted"/>
<keyword evidence="3" id="KW-1185">Reference proteome</keyword>
<evidence type="ECO:0000313" key="2">
    <source>
        <dbReference type="EMBL" id="KAK4311676.1"/>
    </source>
</evidence>
<feature type="region of interest" description="Disordered" evidence="1">
    <location>
        <begin position="31"/>
        <end position="68"/>
    </location>
</feature>
<gene>
    <name evidence="2" type="ORF">Pmani_016838</name>
</gene>
<name>A0AAE1U8D0_9EUCA</name>
<evidence type="ECO:0000256" key="1">
    <source>
        <dbReference type="SAM" id="MobiDB-lite"/>
    </source>
</evidence>
<organism evidence="2 3">
    <name type="scientific">Petrolisthes manimaculis</name>
    <dbReference type="NCBI Taxonomy" id="1843537"/>
    <lineage>
        <taxon>Eukaryota</taxon>
        <taxon>Metazoa</taxon>
        <taxon>Ecdysozoa</taxon>
        <taxon>Arthropoda</taxon>
        <taxon>Crustacea</taxon>
        <taxon>Multicrustacea</taxon>
        <taxon>Malacostraca</taxon>
        <taxon>Eumalacostraca</taxon>
        <taxon>Eucarida</taxon>
        <taxon>Decapoda</taxon>
        <taxon>Pleocyemata</taxon>
        <taxon>Anomura</taxon>
        <taxon>Galatheoidea</taxon>
        <taxon>Porcellanidae</taxon>
        <taxon>Petrolisthes</taxon>
    </lineage>
</organism>
<protein>
    <submittedName>
        <fullName evidence="2">Uncharacterized protein</fullName>
    </submittedName>
</protein>